<reference evidence="5" key="2">
    <citation type="journal article" date="2013" name="Nat. Genet.">
        <title>The genome of the platyfish, Xiphophorus maculatus, provides insights into evolutionary adaptation and several complex traits.</title>
        <authorList>
            <person name="Schartl M."/>
            <person name="Walter R.B."/>
            <person name="Shen Y."/>
            <person name="Garcia T."/>
            <person name="Catchen J."/>
            <person name="Amores A."/>
            <person name="Braasch I."/>
            <person name="Chalopin D."/>
            <person name="Volff J.N."/>
            <person name="Lesch K.P."/>
            <person name="Bisazza A."/>
            <person name="Minx P."/>
            <person name="Hillier L."/>
            <person name="Wilson R.K."/>
            <person name="Fuerstenberg S."/>
            <person name="Boore J."/>
            <person name="Searle S."/>
            <person name="Postlethwait J.H."/>
            <person name="Warren W.C."/>
        </authorList>
    </citation>
    <scope>NUCLEOTIDE SEQUENCE [LARGE SCALE GENOMIC DNA]</scope>
    <source>
        <strain evidence="5">JP 163 A</strain>
    </source>
</reference>
<dbReference type="Ensembl" id="ENSXMAT00000026205.1">
    <property type="protein sequence ID" value="ENSXMAP00000028990.1"/>
    <property type="gene ID" value="ENSXMAG00000001301.2"/>
</dbReference>
<dbReference type="OMA" id="TVCWVRL"/>
<keyword evidence="3" id="KW-0732">Signal</keyword>
<feature type="compositionally biased region" description="Polar residues" evidence="1">
    <location>
        <begin position="141"/>
        <end position="153"/>
    </location>
</feature>
<dbReference type="Proteomes" id="UP000002852">
    <property type="component" value="Unassembled WGS sequence"/>
</dbReference>
<feature type="signal peptide" evidence="3">
    <location>
        <begin position="1"/>
        <end position="39"/>
    </location>
</feature>
<dbReference type="PANTHER" id="PTHR23352:SF2">
    <property type="entry name" value="NEURAL PROLIFERATION DIFFERENTIATION AND CONTROL PROTEIN 1"/>
    <property type="match status" value="1"/>
</dbReference>
<sequence>MLLLFSSPRCGHQHRASLPLLFAAALPLLMLLCHVPVSASLPAHKKCPPPIDCAQQRRHHCHPPSSDCGSCLFPFRENDEGHCMPKTHHKNVRTFTDLDEEIDFLHSIIEKQEVSKIKTTKNQPQKTGSISSPADLKDSRTGASEQKSQNKNRLSGEIPRSTTAAPIPTGAAVPNTPTPHPRFTAADGRAGPLVVPHPKNDTIIVIIISLCVIVGTVCVILASVCYVKLRTESRLAEKVDYPAFRGPSVPPTPANGSSTLDKTLAENAQMYHYQHQKQQMLSMGRYVSHLCLHTAFCGVFAITYNLHFSISHKPEQKGLDAEATSDEEEVGGGFTVYECPGLAPVSTQTPEPLQMISDWMFY</sequence>
<reference evidence="4" key="4">
    <citation type="submission" date="2025-09" db="UniProtKB">
        <authorList>
            <consortium name="Ensembl"/>
        </authorList>
    </citation>
    <scope>IDENTIFICATION</scope>
    <source>
        <strain evidence="4">JP 163 A</strain>
    </source>
</reference>
<evidence type="ECO:0000313" key="5">
    <source>
        <dbReference type="Proteomes" id="UP000002852"/>
    </source>
</evidence>
<evidence type="ECO:0000256" key="1">
    <source>
        <dbReference type="SAM" id="MobiDB-lite"/>
    </source>
</evidence>
<feature type="transmembrane region" description="Helical" evidence="2">
    <location>
        <begin position="286"/>
        <end position="306"/>
    </location>
</feature>
<keyword evidence="2" id="KW-0812">Transmembrane</keyword>
<dbReference type="GeneTree" id="ENSGT00440000038604"/>
<reference evidence="5" key="1">
    <citation type="submission" date="2012-01" db="EMBL/GenBank/DDBJ databases">
        <authorList>
            <person name="Walter R."/>
            <person name="Schartl M."/>
            <person name="Warren W."/>
        </authorList>
    </citation>
    <scope>NUCLEOTIDE SEQUENCE [LARGE SCALE GENOMIC DNA]</scope>
    <source>
        <strain evidence="5">JP 163 A</strain>
    </source>
</reference>
<proteinExistence type="predicted"/>
<evidence type="ECO:0000256" key="2">
    <source>
        <dbReference type="SAM" id="Phobius"/>
    </source>
</evidence>
<dbReference type="InParanoid" id="A0A3B5QFI7"/>
<dbReference type="Pfam" id="PF06809">
    <property type="entry name" value="NPDC1"/>
    <property type="match status" value="2"/>
</dbReference>
<keyword evidence="2" id="KW-0472">Membrane</keyword>
<reference evidence="4" key="3">
    <citation type="submission" date="2025-08" db="UniProtKB">
        <authorList>
            <consortium name="Ensembl"/>
        </authorList>
    </citation>
    <scope>IDENTIFICATION</scope>
    <source>
        <strain evidence="4">JP 163 A</strain>
    </source>
</reference>
<evidence type="ECO:0000313" key="4">
    <source>
        <dbReference type="Ensembl" id="ENSXMAP00000028990.1"/>
    </source>
</evidence>
<evidence type="ECO:0000256" key="3">
    <source>
        <dbReference type="SAM" id="SignalP"/>
    </source>
</evidence>
<dbReference type="AlphaFoldDB" id="A0A3B5QFI7"/>
<feature type="transmembrane region" description="Helical" evidence="2">
    <location>
        <begin position="203"/>
        <end position="227"/>
    </location>
</feature>
<dbReference type="GO" id="GO:0016020">
    <property type="term" value="C:membrane"/>
    <property type="evidence" value="ECO:0007669"/>
    <property type="project" value="InterPro"/>
</dbReference>
<organism evidence="4 5">
    <name type="scientific">Xiphophorus maculatus</name>
    <name type="common">Southern platyfish</name>
    <name type="synonym">Platypoecilus maculatus</name>
    <dbReference type="NCBI Taxonomy" id="8083"/>
    <lineage>
        <taxon>Eukaryota</taxon>
        <taxon>Metazoa</taxon>
        <taxon>Chordata</taxon>
        <taxon>Craniata</taxon>
        <taxon>Vertebrata</taxon>
        <taxon>Euteleostomi</taxon>
        <taxon>Actinopterygii</taxon>
        <taxon>Neopterygii</taxon>
        <taxon>Teleostei</taxon>
        <taxon>Neoteleostei</taxon>
        <taxon>Acanthomorphata</taxon>
        <taxon>Ovalentaria</taxon>
        <taxon>Atherinomorphae</taxon>
        <taxon>Cyprinodontiformes</taxon>
        <taxon>Poeciliidae</taxon>
        <taxon>Poeciliinae</taxon>
        <taxon>Xiphophorus</taxon>
    </lineage>
</organism>
<protein>
    <submittedName>
        <fullName evidence="4">Neural proliferation, differentiation and control, 1a</fullName>
    </submittedName>
</protein>
<dbReference type="InterPro" id="IPR009635">
    <property type="entry name" value="NPDC1"/>
</dbReference>
<accession>A0A3B5QFI7</accession>
<name>A0A3B5QFI7_XIPMA</name>
<feature type="compositionally biased region" description="Polar residues" evidence="1">
    <location>
        <begin position="120"/>
        <end position="132"/>
    </location>
</feature>
<feature type="chain" id="PRO_5017255578" evidence="3">
    <location>
        <begin position="40"/>
        <end position="362"/>
    </location>
</feature>
<dbReference type="PANTHER" id="PTHR23352">
    <property type="entry name" value="NEURAL PROLIFERATION DIFFERENTIATION AND CONTROL PROTEIN-1 NPDC-1 PROTEIN"/>
    <property type="match status" value="1"/>
</dbReference>
<keyword evidence="2" id="KW-1133">Transmembrane helix</keyword>
<keyword evidence="5" id="KW-1185">Reference proteome</keyword>
<feature type="region of interest" description="Disordered" evidence="1">
    <location>
        <begin position="116"/>
        <end position="185"/>
    </location>
</feature>